<gene>
    <name evidence="4" type="ordered locus">Xcel_1025</name>
</gene>
<dbReference type="RefSeq" id="WP_012877798.1">
    <property type="nucleotide sequence ID" value="NC_013530.1"/>
</dbReference>
<dbReference type="NCBIfam" id="TIGR00350">
    <property type="entry name" value="lytR_cpsA_psr"/>
    <property type="match status" value="1"/>
</dbReference>
<evidence type="ECO:0000313" key="4">
    <source>
        <dbReference type="EMBL" id="ACZ30056.1"/>
    </source>
</evidence>
<feature type="compositionally biased region" description="Low complexity" evidence="2">
    <location>
        <begin position="406"/>
        <end position="416"/>
    </location>
</feature>
<protein>
    <submittedName>
        <fullName evidence="4">Cell envelope-related transcriptional attenuator</fullName>
    </submittedName>
</protein>
<dbReference type="STRING" id="446471.Xcel_1025"/>
<dbReference type="eggNOG" id="COG1316">
    <property type="taxonomic scope" value="Bacteria"/>
</dbReference>
<reference evidence="4 5" key="2">
    <citation type="journal article" date="2010" name="Stand. Genomic Sci.">
        <title>Complete genome sequence of Xylanimonas cellulosilytica type strain (XIL07).</title>
        <authorList>
            <person name="Foster B."/>
            <person name="Pukall R."/>
            <person name="Abt B."/>
            <person name="Nolan M."/>
            <person name="Glavina Del Rio T."/>
            <person name="Chen F."/>
            <person name="Lucas S."/>
            <person name="Tice H."/>
            <person name="Pitluck S."/>
            <person name="Cheng J.-F."/>
            <person name="Chertkov O."/>
            <person name="Brettin T."/>
            <person name="Han C."/>
            <person name="Detter J.C."/>
            <person name="Bruce D."/>
            <person name="Goodwin L."/>
            <person name="Ivanova N."/>
            <person name="Mavromatis K."/>
            <person name="Pati A."/>
            <person name="Mikhailova N."/>
            <person name="Chen A."/>
            <person name="Palaniappan K."/>
            <person name="Land M."/>
            <person name="Hauser L."/>
            <person name="Chang Y.-J."/>
            <person name="Jeffries C.D."/>
            <person name="Chain P."/>
            <person name="Rohde M."/>
            <person name="Goeker M."/>
            <person name="Bristow J."/>
            <person name="Eisen J.A."/>
            <person name="Markowitz V."/>
            <person name="Hugenholtz P."/>
            <person name="Kyrpides N.C."/>
            <person name="Klenk H.-P."/>
            <person name="Lapidus A."/>
        </authorList>
    </citation>
    <scope>NUCLEOTIDE SEQUENCE [LARGE SCALE GENOMIC DNA]</scope>
    <source>
        <strain evidence="5">DSM 15894 / CECT 5975 / LMG 20990 / XIL07</strain>
    </source>
</reference>
<dbReference type="Gene3D" id="3.40.630.190">
    <property type="entry name" value="LCP protein"/>
    <property type="match status" value="1"/>
</dbReference>
<dbReference type="InterPro" id="IPR050922">
    <property type="entry name" value="LytR/CpsA/Psr_CW_biosynth"/>
</dbReference>
<dbReference type="InterPro" id="IPR004474">
    <property type="entry name" value="LytR_CpsA_psr"/>
</dbReference>
<feature type="compositionally biased region" description="Pro residues" evidence="2">
    <location>
        <begin position="417"/>
        <end position="434"/>
    </location>
</feature>
<sequence>MATSLPRHAARLRAHRVARVVGLVATGALAFTVGGVAAAYVDLQSNIQVSDVDDLLGTDRPAPPADPDDPNAGRAMNILVMGTDFRGEGNEAIAGAGDEFHSDSTLLIHVSGDRRWVEVVSIPRDSLVDIPACPLPGGGESRPRSNAMFNVAFAIGGGPDKDVTGAAACTIRTVETLTGVGITDHVVAKMTGVIDVVDAIGGVRMCFPEPVVGDRHVDLDLPAGPHTLTGYEAINFLRARGGQGLGLELGSDLARIQRQQAFVSSTMRDVLAQNVITDAPRLYRVAESVLQAISTSPGLASTRALAGLAWSLRTVDSDNIVFTPLAVVDVPDSGGRVAWVTSETDALWARIAAGDPPPSVAARVGTDDDGAQTTSPPTSDAPDDTGTGTGTGDDPGGDAGGDPDDAPTAPETETPGPDAPEPTPTPSLLPGVCP</sequence>
<dbReference type="EMBL" id="CP001821">
    <property type="protein sequence ID" value="ACZ30056.1"/>
    <property type="molecule type" value="Genomic_DNA"/>
</dbReference>
<proteinExistence type="inferred from homology"/>
<evidence type="ECO:0000256" key="2">
    <source>
        <dbReference type="SAM" id="MobiDB-lite"/>
    </source>
</evidence>
<dbReference type="PANTHER" id="PTHR33392:SF6">
    <property type="entry name" value="POLYISOPRENYL-TEICHOIC ACID--PEPTIDOGLYCAN TEICHOIC ACID TRANSFERASE TAGU"/>
    <property type="match status" value="1"/>
</dbReference>
<evidence type="ECO:0000313" key="5">
    <source>
        <dbReference type="Proteomes" id="UP000002255"/>
    </source>
</evidence>
<feature type="compositionally biased region" description="Low complexity" evidence="2">
    <location>
        <begin position="373"/>
        <end position="386"/>
    </location>
</feature>
<feature type="domain" description="Cell envelope-related transcriptional attenuator" evidence="3">
    <location>
        <begin position="101"/>
        <end position="270"/>
    </location>
</feature>
<organism evidence="4 5">
    <name type="scientific">Xylanimonas cellulosilytica (strain DSM 15894 / JCM 12276 / CECT 5975 / KCTC 9989 / LMG 20990 / NBRC 107835 / XIL07)</name>
    <dbReference type="NCBI Taxonomy" id="446471"/>
    <lineage>
        <taxon>Bacteria</taxon>
        <taxon>Bacillati</taxon>
        <taxon>Actinomycetota</taxon>
        <taxon>Actinomycetes</taxon>
        <taxon>Micrococcales</taxon>
        <taxon>Promicromonosporaceae</taxon>
        <taxon>Xylanimonas</taxon>
    </lineage>
</organism>
<evidence type="ECO:0000259" key="3">
    <source>
        <dbReference type="Pfam" id="PF03816"/>
    </source>
</evidence>
<name>D1BYY1_XYLCX</name>
<dbReference type="AlphaFoldDB" id="D1BYY1"/>
<dbReference type="KEGG" id="xce:Xcel_1025"/>
<keyword evidence="5" id="KW-1185">Reference proteome</keyword>
<feature type="region of interest" description="Disordered" evidence="2">
    <location>
        <begin position="353"/>
        <end position="434"/>
    </location>
</feature>
<feature type="region of interest" description="Disordered" evidence="2">
    <location>
        <begin position="54"/>
        <end position="73"/>
    </location>
</feature>
<evidence type="ECO:0000256" key="1">
    <source>
        <dbReference type="ARBA" id="ARBA00006068"/>
    </source>
</evidence>
<dbReference type="PANTHER" id="PTHR33392">
    <property type="entry name" value="POLYISOPRENYL-TEICHOIC ACID--PEPTIDOGLYCAN TEICHOIC ACID TRANSFERASE TAGU"/>
    <property type="match status" value="1"/>
</dbReference>
<dbReference type="Pfam" id="PF03816">
    <property type="entry name" value="LytR_cpsA_psr"/>
    <property type="match status" value="1"/>
</dbReference>
<dbReference type="Proteomes" id="UP000002255">
    <property type="component" value="Chromosome"/>
</dbReference>
<reference evidence="5" key="1">
    <citation type="submission" date="2009-11" db="EMBL/GenBank/DDBJ databases">
        <title>The complete chromosome of Xylanimonas cellulosilytica DSM 15894.</title>
        <authorList>
            <consortium name="US DOE Joint Genome Institute (JGI-PGF)"/>
            <person name="Lucas S."/>
            <person name="Copeland A."/>
            <person name="Lapidus A."/>
            <person name="Glavina del Rio T."/>
            <person name="Dalin E."/>
            <person name="Tice H."/>
            <person name="Bruce D."/>
            <person name="Goodwin L."/>
            <person name="Pitluck S."/>
            <person name="Kyrpides N."/>
            <person name="Mavromatis K."/>
            <person name="Ivanova N."/>
            <person name="Mikhailova N."/>
            <person name="Foster B."/>
            <person name="Clum A."/>
            <person name="Brettin T."/>
            <person name="Detter J.C."/>
            <person name="Han C."/>
            <person name="Larimer F."/>
            <person name="Land M."/>
            <person name="Hauser L."/>
            <person name="Markowitz V."/>
            <person name="Cheng J.F."/>
            <person name="Hugenholtz P."/>
            <person name="Woyke T."/>
            <person name="Wu D."/>
            <person name="Gehrich-Schroeter G."/>
            <person name="Schneider S."/>
            <person name="Pukall S.R."/>
            <person name="Klenk H.P."/>
            <person name="Eisen J.A."/>
        </authorList>
    </citation>
    <scope>NUCLEOTIDE SEQUENCE [LARGE SCALE GENOMIC DNA]</scope>
    <source>
        <strain evidence="5">DSM 15894 / CECT 5975 / LMG 20990 / XIL07</strain>
    </source>
</reference>
<dbReference type="HOGENOM" id="CLU_016455_0_0_11"/>
<accession>D1BYY1</accession>
<feature type="compositionally biased region" description="Gly residues" evidence="2">
    <location>
        <begin position="387"/>
        <end position="400"/>
    </location>
</feature>
<comment type="similarity">
    <text evidence="1">Belongs to the LytR/CpsA/Psr (LCP) family.</text>
</comment>